<evidence type="ECO:0000256" key="7">
    <source>
        <dbReference type="ARBA" id="ARBA00023211"/>
    </source>
</evidence>
<protein>
    <recommendedName>
        <fullName evidence="1">3'-phosphate/5'-hydroxy nucleic acid ligase</fullName>
        <ecNumber evidence="1">6.5.1.8</ecNumber>
    </recommendedName>
</protein>
<evidence type="ECO:0000313" key="13">
    <source>
        <dbReference type="Proteomes" id="UP000036867"/>
    </source>
</evidence>
<evidence type="ECO:0000256" key="4">
    <source>
        <dbReference type="ARBA" id="ARBA00022741"/>
    </source>
</evidence>
<evidence type="ECO:0000256" key="1">
    <source>
        <dbReference type="ARBA" id="ARBA00012726"/>
    </source>
</evidence>
<reference evidence="13" key="1">
    <citation type="submission" date="2015-08" db="EMBL/GenBank/DDBJ databases">
        <title>Fjat-10028 dsm 16317.</title>
        <authorList>
            <person name="Liu B."/>
            <person name="Wang J."/>
            <person name="Zhu Y."/>
            <person name="Liu G."/>
            <person name="Chen Q."/>
            <person name="Chen Z."/>
            <person name="Lan J."/>
            <person name="Che J."/>
            <person name="Ge C."/>
            <person name="Shi H."/>
            <person name="Pan Z."/>
            <person name="Liu X."/>
        </authorList>
    </citation>
    <scope>NUCLEOTIDE SEQUENCE [LARGE SCALE GENOMIC DNA]</scope>
    <source>
        <strain evidence="13">DSM 16317</strain>
    </source>
</reference>
<keyword evidence="4 10" id="KW-0547">Nucleotide-binding</keyword>
<feature type="binding site" evidence="11">
    <location>
        <position position="277"/>
    </location>
    <ligand>
        <name>Mn(2+)</name>
        <dbReference type="ChEBI" id="CHEBI:29035"/>
        <label>2</label>
    </ligand>
</feature>
<keyword evidence="3 11" id="KW-0479">Metal-binding</keyword>
<keyword evidence="7 11" id="KW-0464">Manganese</keyword>
<evidence type="ECO:0000313" key="12">
    <source>
        <dbReference type="EMBL" id="KOO50009.1"/>
    </source>
</evidence>
<keyword evidence="6 10" id="KW-0342">GTP-binding</keyword>
<dbReference type="EC" id="6.5.1.8" evidence="1"/>
<evidence type="ECO:0000256" key="5">
    <source>
        <dbReference type="ARBA" id="ARBA00022800"/>
    </source>
</evidence>
<dbReference type="GO" id="GO:0005525">
    <property type="term" value="F:GTP binding"/>
    <property type="evidence" value="ECO:0007669"/>
    <property type="project" value="UniProtKB-KW"/>
</dbReference>
<accession>A0A0M0LG45</accession>
<dbReference type="Pfam" id="PF01139">
    <property type="entry name" value="RtcB"/>
    <property type="match status" value="1"/>
</dbReference>
<dbReference type="GO" id="GO:0006281">
    <property type="term" value="P:DNA repair"/>
    <property type="evidence" value="ECO:0007669"/>
    <property type="project" value="TreeGrafter"/>
</dbReference>
<feature type="binding site" evidence="10">
    <location>
        <position position="310"/>
    </location>
    <ligand>
        <name>GMP</name>
        <dbReference type="ChEBI" id="CHEBI:58115"/>
    </ligand>
</feature>
<dbReference type="InterPro" id="IPR036025">
    <property type="entry name" value="RtcB-like_sf"/>
</dbReference>
<dbReference type="PANTHER" id="PTHR43749">
    <property type="entry name" value="RNA-SPLICING LIGASE RTCB"/>
    <property type="match status" value="1"/>
</dbReference>
<gene>
    <name evidence="12" type="ORF">AMD00_17080</name>
</gene>
<dbReference type="RefSeq" id="WP_053418190.1">
    <property type="nucleotide sequence ID" value="NZ_LILB01000005.1"/>
</dbReference>
<name>A0A0M0LG45_9BACL</name>
<sequence>MIEVKGLHTNAKIFSHIQQDKAVEQVQELCDQPFLHDAKIRIMPDYHAGKGCVIGTTIVLKDKVVPNLVGVDVGCGVHVTKLAPIDIDFQKLDDTIKKYVPSGTNLHDSDSIRYVTDNFPKAQQFIASHILNDERSKLSLGTLGGGNHFIEMSQDEDGYLYLCIHTGSRSVGAKIATYYQKLAYEKIQRRDVSEIVATLKVQGRFQEIQPALKQYQKETPPIPKDLAYVQGEDFQNYIHDMKLAQQFAKENRLQIARSIIEHLDFEKYIIEEFDSIHNYIDTDNMILRKGAISAQKGEQLIIPINMRDGSIIAYGQGNEDWNYSAPHGAGRIMSRTQANKVLNLEEYQKTMAGIWTSSVNKETLDEAPMAYKSMEEILENIRNTVDIKTIIKPVYNFKASENEWPSYRRKKSSK</sequence>
<feature type="binding site" evidence="10">
    <location>
        <begin position="147"/>
        <end position="151"/>
    </location>
    <ligand>
        <name>GMP</name>
        <dbReference type="ChEBI" id="CHEBI:58115"/>
    </ligand>
</feature>
<feature type="binding site" evidence="11">
    <location>
        <position position="72"/>
    </location>
    <ligand>
        <name>Mn(2+)</name>
        <dbReference type="ChEBI" id="CHEBI:29035"/>
        <label>1</label>
    </ligand>
</feature>
<dbReference type="InterPro" id="IPR001233">
    <property type="entry name" value="RtcB"/>
</dbReference>
<keyword evidence="13" id="KW-1185">Reference proteome</keyword>
<dbReference type="GO" id="GO:0003909">
    <property type="term" value="F:DNA ligase activity"/>
    <property type="evidence" value="ECO:0007669"/>
    <property type="project" value="TreeGrafter"/>
</dbReference>
<dbReference type="EMBL" id="LILB01000005">
    <property type="protein sequence ID" value="KOO50009.1"/>
    <property type="molecule type" value="Genomic_DNA"/>
</dbReference>
<keyword evidence="5" id="KW-0692">RNA repair</keyword>
<dbReference type="InterPro" id="IPR052915">
    <property type="entry name" value="RtcB-like"/>
</dbReference>
<proteinExistence type="predicted"/>
<feature type="binding site" evidence="11">
    <location>
        <position position="148"/>
    </location>
    <ligand>
        <name>Mn(2+)</name>
        <dbReference type="ChEBI" id="CHEBI:29035"/>
        <label>1</label>
    </ligand>
</feature>
<evidence type="ECO:0000256" key="9">
    <source>
        <dbReference type="PIRSR" id="PIRSR601233-1"/>
    </source>
</evidence>
<evidence type="ECO:0000256" key="11">
    <source>
        <dbReference type="PIRSR" id="PIRSR601233-3"/>
    </source>
</evidence>
<dbReference type="SUPFAM" id="SSF103365">
    <property type="entry name" value="Hypothetical protein PH1602"/>
    <property type="match status" value="1"/>
</dbReference>
<dbReference type="Proteomes" id="UP000036867">
    <property type="component" value="Unassembled WGS sequence"/>
</dbReference>
<feature type="binding site" evidence="10">
    <location>
        <begin position="303"/>
        <end position="306"/>
    </location>
    <ligand>
        <name>GMP</name>
        <dbReference type="ChEBI" id="CHEBI:58115"/>
    </ligand>
</feature>
<dbReference type="GO" id="GO:0030145">
    <property type="term" value="F:manganese ion binding"/>
    <property type="evidence" value="ECO:0007669"/>
    <property type="project" value="TreeGrafter"/>
</dbReference>
<dbReference type="PANTHER" id="PTHR43749:SF2">
    <property type="entry name" value="RNA-SPLICING LIGASE RTCB"/>
    <property type="match status" value="1"/>
</dbReference>
<feature type="binding site" evidence="10">
    <location>
        <begin position="277"/>
        <end position="278"/>
    </location>
    <ligand>
        <name>GMP</name>
        <dbReference type="ChEBI" id="CHEBI:58115"/>
    </ligand>
</feature>
<comment type="cofactor">
    <cofactor evidence="11">
        <name>Mn(2+)</name>
        <dbReference type="ChEBI" id="CHEBI:29035"/>
    </cofactor>
    <text evidence="11">Binds 2 manganese ions per subunit.</text>
</comment>
<dbReference type="GO" id="GO:0042245">
    <property type="term" value="P:RNA repair"/>
    <property type="evidence" value="ECO:0007669"/>
    <property type="project" value="UniProtKB-KW"/>
</dbReference>
<comment type="catalytic activity">
    <reaction evidence="8">
        <text>a 3'-end 3'-phospho-ribonucleotide-RNA + a 5'-end dephospho-ribonucleoside-RNA + GTP = a ribonucleotidyl-ribonucleotide-RNA + GMP + diphosphate</text>
        <dbReference type="Rhea" id="RHEA:68076"/>
        <dbReference type="Rhea" id="RHEA-COMP:10463"/>
        <dbReference type="Rhea" id="RHEA-COMP:13936"/>
        <dbReference type="Rhea" id="RHEA-COMP:17355"/>
        <dbReference type="ChEBI" id="CHEBI:33019"/>
        <dbReference type="ChEBI" id="CHEBI:37565"/>
        <dbReference type="ChEBI" id="CHEBI:58115"/>
        <dbReference type="ChEBI" id="CHEBI:83062"/>
        <dbReference type="ChEBI" id="CHEBI:138284"/>
        <dbReference type="ChEBI" id="CHEBI:173118"/>
        <dbReference type="EC" id="6.5.1.8"/>
    </reaction>
</comment>
<feature type="binding site" evidence="10">
    <location>
        <begin position="327"/>
        <end position="330"/>
    </location>
    <ligand>
        <name>GMP</name>
        <dbReference type="ChEBI" id="CHEBI:58115"/>
    </ligand>
</feature>
<feature type="binding site" evidence="11">
    <location>
        <position position="165"/>
    </location>
    <ligand>
        <name>Mn(2+)</name>
        <dbReference type="ChEBI" id="CHEBI:29035"/>
        <label>2</label>
    </ligand>
</feature>
<dbReference type="GO" id="GO:0006396">
    <property type="term" value="P:RNA processing"/>
    <property type="evidence" value="ECO:0007669"/>
    <property type="project" value="InterPro"/>
</dbReference>
<dbReference type="STRING" id="263475.AMD00_17080"/>
<dbReference type="GO" id="GO:0170057">
    <property type="term" value="F:RNA ligase (GTP) activity"/>
    <property type="evidence" value="ECO:0007669"/>
    <property type="project" value="UniProtKB-EC"/>
</dbReference>
<dbReference type="PATRIC" id="fig|263475.3.peg.4709"/>
<dbReference type="OrthoDB" id="9802323at2"/>
<dbReference type="Gene3D" id="3.90.1860.10">
    <property type="entry name" value="tRNA-splicing ligase RtcB"/>
    <property type="match status" value="1"/>
</dbReference>
<dbReference type="AlphaFoldDB" id="A0A0M0LG45"/>
<organism evidence="12 13">
    <name type="scientific">Viridibacillus arvi</name>
    <dbReference type="NCBI Taxonomy" id="263475"/>
    <lineage>
        <taxon>Bacteria</taxon>
        <taxon>Bacillati</taxon>
        <taxon>Bacillota</taxon>
        <taxon>Bacilli</taxon>
        <taxon>Bacillales</taxon>
        <taxon>Caryophanaceae</taxon>
        <taxon>Viridibacillus</taxon>
    </lineage>
</organism>
<evidence type="ECO:0000256" key="6">
    <source>
        <dbReference type="ARBA" id="ARBA00023134"/>
    </source>
</evidence>
<evidence type="ECO:0000256" key="2">
    <source>
        <dbReference type="ARBA" id="ARBA00022598"/>
    </source>
</evidence>
<evidence type="ECO:0000256" key="3">
    <source>
        <dbReference type="ARBA" id="ARBA00022723"/>
    </source>
</evidence>
<dbReference type="GeneID" id="301137807"/>
<evidence type="ECO:0000256" key="8">
    <source>
        <dbReference type="ARBA" id="ARBA00047746"/>
    </source>
</evidence>
<feature type="active site" description="GMP-histidine intermediate" evidence="9">
    <location>
        <position position="327"/>
    </location>
</feature>
<comment type="caution">
    <text evidence="12">The sequence shown here is derived from an EMBL/GenBank/DDBJ whole genome shotgun (WGS) entry which is preliminary data.</text>
</comment>
<keyword evidence="2" id="KW-0436">Ligase</keyword>
<evidence type="ECO:0000256" key="10">
    <source>
        <dbReference type="PIRSR" id="PIRSR601233-2"/>
    </source>
</evidence>